<keyword evidence="3" id="KW-1185">Reference proteome</keyword>
<feature type="compositionally biased region" description="Basic and acidic residues" evidence="1">
    <location>
        <begin position="54"/>
        <end position="73"/>
    </location>
</feature>
<organism evidence="2 3">
    <name type="scientific">Reticulomyxa filosa</name>
    <dbReference type="NCBI Taxonomy" id="46433"/>
    <lineage>
        <taxon>Eukaryota</taxon>
        <taxon>Sar</taxon>
        <taxon>Rhizaria</taxon>
        <taxon>Retaria</taxon>
        <taxon>Foraminifera</taxon>
        <taxon>Monothalamids</taxon>
        <taxon>Reticulomyxidae</taxon>
        <taxon>Reticulomyxa</taxon>
    </lineage>
</organism>
<dbReference type="AlphaFoldDB" id="X6MXV1"/>
<comment type="caution">
    <text evidence="2">The sequence shown here is derived from an EMBL/GenBank/DDBJ whole genome shotgun (WGS) entry which is preliminary data.</text>
</comment>
<proteinExistence type="predicted"/>
<feature type="compositionally biased region" description="Basic and acidic residues" evidence="1">
    <location>
        <begin position="80"/>
        <end position="104"/>
    </location>
</feature>
<dbReference type="EMBL" id="ASPP01015128">
    <property type="protein sequence ID" value="ETO18317.1"/>
    <property type="molecule type" value="Genomic_DNA"/>
</dbReference>
<reference evidence="2 3" key="1">
    <citation type="journal article" date="2013" name="Curr. Biol.">
        <title>The Genome of the Foraminiferan Reticulomyxa filosa.</title>
        <authorList>
            <person name="Glockner G."/>
            <person name="Hulsmann N."/>
            <person name="Schleicher M."/>
            <person name="Noegel A.A."/>
            <person name="Eichinger L."/>
            <person name="Gallinger C."/>
            <person name="Pawlowski J."/>
            <person name="Sierra R."/>
            <person name="Euteneuer U."/>
            <person name="Pillet L."/>
            <person name="Moustafa A."/>
            <person name="Platzer M."/>
            <person name="Groth M."/>
            <person name="Szafranski K."/>
            <person name="Schliwa M."/>
        </authorList>
    </citation>
    <scope>NUCLEOTIDE SEQUENCE [LARGE SCALE GENOMIC DNA]</scope>
</reference>
<protein>
    <submittedName>
        <fullName evidence="2">Uncharacterized protein</fullName>
    </submittedName>
</protein>
<dbReference type="Proteomes" id="UP000023152">
    <property type="component" value="Unassembled WGS sequence"/>
</dbReference>
<accession>X6MXV1</accession>
<gene>
    <name evidence="2" type="ORF">RFI_18960</name>
</gene>
<evidence type="ECO:0000313" key="2">
    <source>
        <dbReference type="EMBL" id="ETO18317.1"/>
    </source>
</evidence>
<evidence type="ECO:0000256" key="1">
    <source>
        <dbReference type="SAM" id="MobiDB-lite"/>
    </source>
</evidence>
<feature type="non-terminal residue" evidence="2">
    <location>
        <position position="1"/>
    </location>
</feature>
<feature type="region of interest" description="Disordered" evidence="1">
    <location>
        <begin position="54"/>
        <end position="135"/>
    </location>
</feature>
<sequence>QSNTQDKKGFFFFAVCFKALQKEIIIRHSPFFEMRNRISLVSVGISNGVFHTRAQDNSKSKKDTIERDYKHNGNDNNAKAQKDLNDGKGRNELGQRIVSFRDETSQVLTRQTSTKDEKEKSAGMIAGTSSTPFSSMHQFKNAMKTITGAKGYKKKGHTPTNTW</sequence>
<evidence type="ECO:0000313" key="3">
    <source>
        <dbReference type="Proteomes" id="UP000023152"/>
    </source>
</evidence>
<name>X6MXV1_RETFI</name>